<evidence type="ECO:0000256" key="1">
    <source>
        <dbReference type="SAM" id="Phobius"/>
    </source>
</evidence>
<gene>
    <name evidence="2" type="ORF">GXN76_10970</name>
</gene>
<dbReference type="PANTHER" id="PTHR31876">
    <property type="entry name" value="COV-LIKE PROTEIN 1"/>
    <property type="match status" value="1"/>
</dbReference>
<dbReference type="KEGG" id="kpul:GXN76_10970"/>
<dbReference type="Proteomes" id="UP000503088">
    <property type="component" value="Chromosome"/>
</dbReference>
<proteinExistence type="predicted"/>
<sequence length="248" mass="27675">MLKKIRTYLTLGVLALLPTVATIYILKLLFGFIDPVLGIAFSQVLVWLGLVQFPLQVGGILFQSYIPGVGLILTLILLILVGMMTQSLFGKQVFRFTEHVFFRVPLARSIYSTTQQIINAYVRDSGSFKQVVMVQYPRKGLYTLGFMTGESNGEVQVKTKERVLNIFLPTTPNPTSGWLVLVPEKDVVFLNMSVEDGLKYIISGGVVVPPWSGLPDEEESTSLVEAKHLKVDRHERINDDDNAQKIDG</sequence>
<reference evidence="2 3" key="1">
    <citation type="submission" date="2020-01" db="EMBL/GenBank/DDBJ databases">
        <authorList>
            <person name="Gulvik C.A."/>
            <person name="Batra D.G."/>
        </authorList>
    </citation>
    <scope>NUCLEOTIDE SEQUENCE [LARGE SCALE GENOMIC DNA]</scope>
    <source>
        <strain evidence="2 3">W9323</strain>
    </source>
</reference>
<organism evidence="2 3">
    <name type="scientific">Kroppenstedtia pulmonis</name>
    <dbReference type="NCBI Taxonomy" id="1380685"/>
    <lineage>
        <taxon>Bacteria</taxon>
        <taxon>Bacillati</taxon>
        <taxon>Bacillota</taxon>
        <taxon>Bacilli</taxon>
        <taxon>Bacillales</taxon>
        <taxon>Thermoactinomycetaceae</taxon>
        <taxon>Kroppenstedtia</taxon>
    </lineage>
</organism>
<accession>A0A7D4CWD8</accession>
<name>A0A7D4CWD8_9BACL</name>
<dbReference type="RefSeq" id="WP_173223112.1">
    <property type="nucleotide sequence ID" value="NZ_CP048104.1"/>
</dbReference>
<evidence type="ECO:0000313" key="2">
    <source>
        <dbReference type="EMBL" id="QKG84937.1"/>
    </source>
</evidence>
<keyword evidence="1" id="KW-1133">Transmembrane helix</keyword>
<keyword evidence="1" id="KW-0812">Transmembrane</keyword>
<feature type="transmembrane region" description="Helical" evidence="1">
    <location>
        <begin position="65"/>
        <end position="85"/>
    </location>
</feature>
<feature type="transmembrane region" description="Helical" evidence="1">
    <location>
        <begin position="32"/>
        <end position="53"/>
    </location>
</feature>
<dbReference type="PANTHER" id="PTHR31876:SF26">
    <property type="entry name" value="PROTEIN LIKE COV 2"/>
    <property type="match status" value="1"/>
</dbReference>
<dbReference type="InterPro" id="IPR007462">
    <property type="entry name" value="COV1-like"/>
</dbReference>
<dbReference type="AlphaFoldDB" id="A0A7D4CWD8"/>
<feature type="transmembrane region" description="Helical" evidence="1">
    <location>
        <begin position="7"/>
        <end position="26"/>
    </location>
</feature>
<dbReference type="Pfam" id="PF04367">
    <property type="entry name" value="DUF502"/>
    <property type="match status" value="1"/>
</dbReference>
<protein>
    <submittedName>
        <fullName evidence="2">DUF502 domain-containing protein</fullName>
    </submittedName>
</protein>
<dbReference type="EMBL" id="CP048104">
    <property type="protein sequence ID" value="QKG84937.1"/>
    <property type="molecule type" value="Genomic_DNA"/>
</dbReference>
<evidence type="ECO:0000313" key="3">
    <source>
        <dbReference type="Proteomes" id="UP000503088"/>
    </source>
</evidence>
<keyword evidence="3" id="KW-1185">Reference proteome</keyword>
<keyword evidence="1" id="KW-0472">Membrane</keyword>